<keyword evidence="7" id="KW-1133">Transmembrane helix</keyword>
<feature type="transmembrane region" description="Helical" evidence="7">
    <location>
        <begin position="127"/>
        <end position="145"/>
    </location>
</feature>
<keyword evidence="3 9" id="KW-0418">Kinase</keyword>
<feature type="transmembrane region" description="Helical" evidence="7">
    <location>
        <begin position="152"/>
        <end position="171"/>
    </location>
</feature>
<feature type="transmembrane region" description="Helical" evidence="7">
    <location>
        <begin position="67"/>
        <end position="88"/>
    </location>
</feature>
<keyword evidence="4 5" id="KW-0067">ATP-binding</keyword>
<dbReference type="Proteomes" id="UP000034883">
    <property type="component" value="Chromosome"/>
</dbReference>
<dbReference type="Gene3D" id="3.30.200.20">
    <property type="entry name" value="Phosphorylase Kinase, domain 1"/>
    <property type="match status" value="1"/>
</dbReference>
<feature type="transmembrane region" description="Helical" evidence="7">
    <location>
        <begin position="100"/>
        <end position="121"/>
    </location>
</feature>
<proteinExistence type="predicted"/>
<dbReference type="Gene3D" id="1.10.510.10">
    <property type="entry name" value="Transferase(Phosphotransferase) domain 1"/>
    <property type="match status" value="1"/>
</dbReference>
<dbReference type="InterPro" id="IPR011009">
    <property type="entry name" value="Kinase-like_dom_sf"/>
</dbReference>
<dbReference type="PROSITE" id="PS00107">
    <property type="entry name" value="PROTEIN_KINASE_ATP"/>
    <property type="match status" value="1"/>
</dbReference>
<keyword evidence="7" id="KW-0812">Transmembrane</keyword>
<organism evidence="9 10">
    <name type="scientific">Sandaracinus amylolyticus</name>
    <dbReference type="NCBI Taxonomy" id="927083"/>
    <lineage>
        <taxon>Bacteria</taxon>
        <taxon>Pseudomonadati</taxon>
        <taxon>Myxococcota</taxon>
        <taxon>Polyangia</taxon>
        <taxon>Polyangiales</taxon>
        <taxon>Sandaracinaceae</taxon>
        <taxon>Sandaracinus</taxon>
    </lineage>
</organism>
<dbReference type="AlphaFoldDB" id="A0A0F6W9M2"/>
<evidence type="ECO:0000256" key="3">
    <source>
        <dbReference type="ARBA" id="ARBA00022777"/>
    </source>
</evidence>
<evidence type="ECO:0000256" key="7">
    <source>
        <dbReference type="SAM" id="Phobius"/>
    </source>
</evidence>
<dbReference type="InterPro" id="IPR008271">
    <property type="entry name" value="Ser/Thr_kinase_AS"/>
</dbReference>
<keyword evidence="7" id="KW-0472">Membrane</keyword>
<name>A0A0F6W9M2_9BACT</name>
<dbReference type="RefSeq" id="WP_053237805.1">
    <property type="nucleotide sequence ID" value="NZ_CP011125.1"/>
</dbReference>
<dbReference type="EMBL" id="CP011125">
    <property type="protein sequence ID" value="AKF10883.1"/>
    <property type="molecule type" value="Genomic_DNA"/>
</dbReference>
<keyword evidence="10" id="KW-1185">Reference proteome</keyword>
<keyword evidence="9" id="KW-0723">Serine/threonine-protein kinase</keyword>
<keyword evidence="2 5" id="KW-0547">Nucleotide-binding</keyword>
<dbReference type="PROSITE" id="PS00108">
    <property type="entry name" value="PROTEIN_KINASE_ST"/>
    <property type="match status" value="1"/>
</dbReference>
<evidence type="ECO:0000313" key="10">
    <source>
        <dbReference type="Proteomes" id="UP000034883"/>
    </source>
</evidence>
<dbReference type="GO" id="GO:0005524">
    <property type="term" value="F:ATP binding"/>
    <property type="evidence" value="ECO:0007669"/>
    <property type="project" value="UniProtKB-UniRule"/>
</dbReference>
<dbReference type="SUPFAM" id="SSF56112">
    <property type="entry name" value="Protein kinase-like (PK-like)"/>
    <property type="match status" value="1"/>
</dbReference>
<dbReference type="InterPro" id="IPR017441">
    <property type="entry name" value="Protein_kinase_ATP_BS"/>
</dbReference>
<dbReference type="Pfam" id="PF00069">
    <property type="entry name" value="Pkinase"/>
    <property type="match status" value="1"/>
</dbReference>
<dbReference type="STRING" id="927083.DB32_008032"/>
<evidence type="ECO:0000256" key="4">
    <source>
        <dbReference type="ARBA" id="ARBA00022840"/>
    </source>
</evidence>
<evidence type="ECO:0000256" key="1">
    <source>
        <dbReference type="ARBA" id="ARBA00022679"/>
    </source>
</evidence>
<dbReference type="OrthoDB" id="9801841at2"/>
<protein>
    <submittedName>
        <fullName evidence="9">Serine/threonine protein kinase</fullName>
    </submittedName>
</protein>
<feature type="domain" description="Protein kinase" evidence="8">
    <location>
        <begin position="224"/>
        <end position="485"/>
    </location>
</feature>
<feature type="binding site" evidence="5">
    <location>
        <position position="253"/>
    </location>
    <ligand>
        <name>ATP</name>
        <dbReference type="ChEBI" id="CHEBI:30616"/>
    </ligand>
</feature>
<evidence type="ECO:0000256" key="5">
    <source>
        <dbReference type="PROSITE-ProRule" id="PRU10141"/>
    </source>
</evidence>
<evidence type="ECO:0000313" key="9">
    <source>
        <dbReference type="EMBL" id="AKF10883.1"/>
    </source>
</evidence>
<sequence length="519" mass="55095">MTRSDARGSEGLATAGALDGESEAAVRAEERALDVTRLREVLAASAILWPIVALVYLPIALGESASLASFVAPQLAGWMGIVVALRIAQRATFDDRAQRAVLATGVVVPAIASGLVSIAHGGITSPFAHGVLCVLTAFAIALPLPARRSWPWLVATTLAWPITLLVASRFAGSLAAQWDDPRLAADFQESAIAQLVGALLAGSGMHVQWHIRREVLVARERRRYRLEEKLGEGGMGTVFRAFHPGLGRAVALKILRDRADESLRARFVREVRATAVLEHPSTVRVLDCGTTDDGHLYYTMELLEGGTIAELVRREGPLSPERATYLVLQAARALAEAHARGLVHRDVKPENLFVTSQGGEHDVVKVLDFGIAKSLAADGALTADGALVGTPRFMSLEQALGEPVDARADVYALGAVLYFAIAGAAPVEEPTIFAIVAAHAAGTILPLSSRRADVPIALEALVTRCLDGDRAARFADAGELARALAETGLASRHRPRPITARPRSHPPSDDVPTRIADAG</sequence>
<evidence type="ECO:0000256" key="2">
    <source>
        <dbReference type="ARBA" id="ARBA00022741"/>
    </source>
</evidence>
<dbReference type="PANTHER" id="PTHR43289">
    <property type="entry name" value="MITOGEN-ACTIVATED PROTEIN KINASE KINASE KINASE 20-RELATED"/>
    <property type="match status" value="1"/>
</dbReference>
<dbReference type="InterPro" id="IPR000719">
    <property type="entry name" value="Prot_kinase_dom"/>
</dbReference>
<feature type="region of interest" description="Disordered" evidence="6">
    <location>
        <begin position="486"/>
        <end position="519"/>
    </location>
</feature>
<dbReference type="PANTHER" id="PTHR43289:SF6">
    <property type="entry name" value="SERINE_THREONINE-PROTEIN KINASE NEKL-3"/>
    <property type="match status" value="1"/>
</dbReference>
<keyword evidence="1" id="KW-0808">Transferase</keyword>
<dbReference type="PROSITE" id="PS50011">
    <property type="entry name" value="PROTEIN_KINASE_DOM"/>
    <property type="match status" value="1"/>
</dbReference>
<gene>
    <name evidence="9" type="ORF">DB32_008032</name>
</gene>
<evidence type="ECO:0000256" key="6">
    <source>
        <dbReference type="SAM" id="MobiDB-lite"/>
    </source>
</evidence>
<dbReference type="KEGG" id="samy:DB32_008032"/>
<accession>A0A0F6W9M2</accession>
<evidence type="ECO:0000259" key="8">
    <source>
        <dbReference type="PROSITE" id="PS50011"/>
    </source>
</evidence>
<dbReference type="SMART" id="SM00220">
    <property type="entry name" value="S_TKc"/>
    <property type="match status" value="1"/>
</dbReference>
<reference evidence="9 10" key="1">
    <citation type="submission" date="2015-03" db="EMBL/GenBank/DDBJ databases">
        <title>Genome assembly of Sandaracinus amylolyticus DSM 53668.</title>
        <authorList>
            <person name="Sharma G."/>
            <person name="Subramanian S."/>
        </authorList>
    </citation>
    <scope>NUCLEOTIDE SEQUENCE [LARGE SCALE GENOMIC DNA]</scope>
    <source>
        <strain evidence="9 10">DSM 53668</strain>
    </source>
</reference>
<dbReference type="GO" id="GO:0004674">
    <property type="term" value="F:protein serine/threonine kinase activity"/>
    <property type="evidence" value="ECO:0007669"/>
    <property type="project" value="UniProtKB-KW"/>
</dbReference>
<dbReference type="CDD" id="cd14014">
    <property type="entry name" value="STKc_PknB_like"/>
    <property type="match status" value="1"/>
</dbReference>
<feature type="transmembrane region" description="Helical" evidence="7">
    <location>
        <begin position="41"/>
        <end position="61"/>
    </location>
</feature>